<dbReference type="STRING" id="1797593.A3A65_02730"/>
<dbReference type="Gene3D" id="3.10.350.10">
    <property type="entry name" value="LysM domain"/>
    <property type="match status" value="2"/>
</dbReference>
<gene>
    <name evidence="3" type="ORF">A3A65_02730</name>
</gene>
<dbReference type="Pfam" id="PF01476">
    <property type="entry name" value="LysM"/>
    <property type="match status" value="2"/>
</dbReference>
<evidence type="ECO:0000313" key="3">
    <source>
        <dbReference type="EMBL" id="OGY20871.1"/>
    </source>
</evidence>
<evidence type="ECO:0000256" key="1">
    <source>
        <dbReference type="SAM" id="Phobius"/>
    </source>
</evidence>
<dbReference type="PANTHER" id="PTHR34700:SF4">
    <property type="entry name" value="PHAGE-LIKE ELEMENT PBSX PROTEIN XKDP"/>
    <property type="match status" value="1"/>
</dbReference>
<keyword evidence="1" id="KW-0472">Membrane</keyword>
<keyword evidence="1" id="KW-1133">Transmembrane helix</keyword>
<dbReference type="PROSITE" id="PS51782">
    <property type="entry name" value="LYSM"/>
    <property type="match status" value="2"/>
</dbReference>
<proteinExistence type="predicted"/>
<evidence type="ECO:0000313" key="4">
    <source>
        <dbReference type="Proteomes" id="UP000176723"/>
    </source>
</evidence>
<comment type="caution">
    <text evidence="3">The sequence shown here is derived from an EMBL/GenBank/DDBJ whole genome shotgun (WGS) entry which is preliminary data.</text>
</comment>
<dbReference type="InterPro" id="IPR036779">
    <property type="entry name" value="LysM_dom_sf"/>
</dbReference>
<name>A0A1G1VZN9_9BACT</name>
<feature type="transmembrane region" description="Helical" evidence="1">
    <location>
        <begin position="21"/>
        <end position="39"/>
    </location>
</feature>
<sequence length="202" mass="22290">MEETLKVWLKRLKLHESSISMFFGALVVIVIAVLLYNFFTGTEKQPTQTSEATTPEYTLNLSEEEGGNVIPQGLPVTHTVARGDHLWGISEKYYGNGYNWPDIAQANNITNPGIIVSGQELTIPKVALRFSSSVVSAQTIQPSQQMITGSSYTVVKGDNLWNIAVRAYQDGYAWPNIYESNKELIGSNPGVIEVGMVLILPR</sequence>
<feature type="domain" description="LysM" evidence="2">
    <location>
        <begin position="76"/>
        <end position="123"/>
    </location>
</feature>
<dbReference type="EMBL" id="MHCL01000020">
    <property type="protein sequence ID" value="OGY20871.1"/>
    <property type="molecule type" value="Genomic_DNA"/>
</dbReference>
<organism evidence="3 4">
    <name type="scientific">Candidatus Chisholmbacteria bacterium RIFCSPLOWO2_01_FULL_49_14</name>
    <dbReference type="NCBI Taxonomy" id="1797593"/>
    <lineage>
        <taxon>Bacteria</taxon>
        <taxon>Candidatus Chisholmiibacteriota</taxon>
    </lineage>
</organism>
<dbReference type="PANTHER" id="PTHR34700">
    <property type="entry name" value="POTASSIUM BINDING PROTEIN KBP"/>
    <property type="match status" value="1"/>
</dbReference>
<keyword evidence="1" id="KW-0812">Transmembrane</keyword>
<dbReference type="InterPro" id="IPR052196">
    <property type="entry name" value="Bact_Kbp"/>
</dbReference>
<dbReference type="SMART" id="SM00257">
    <property type="entry name" value="LysM"/>
    <property type="match status" value="2"/>
</dbReference>
<protein>
    <recommendedName>
        <fullName evidence="2">LysM domain-containing protein</fullName>
    </recommendedName>
</protein>
<evidence type="ECO:0000259" key="2">
    <source>
        <dbReference type="PROSITE" id="PS51782"/>
    </source>
</evidence>
<dbReference type="Proteomes" id="UP000176723">
    <property type="component" value="Unassembled WGS sequence"/>
</dbReference>
<reference evidence="3 4" key="1">
    <citation type="journal article" date="2016" name="Nat. Commun.">
        <title>Thousands of microbial genomes shed light on interconnected biogeochemical processes in an aquifer system.</title>
        <authorList>
            <person name="Anantharaman K."/>
            <person name="Brown C.T."/>
            <person name="Hug L.A."/>
            <person name="Sharon I."/>
            <person name="Castelle C.J."/>
            <person name="Probst A.J."/>
            <person name="Thomas B.C."/>
            <person name="Singh A."/>
            <person name="Wilkins M.J."/>
            <person name="Karaoz U."/>
            <person name="Brodie E.L."/>
            <person name="Williams K.H."/>
            <person name="Hubbard S.S."/>
            <person name="Banfield J.F."/>
        </authorList>
    </citation>
    <scope>NUCLEOTIDE SEQUENCE [LARGE SCALE GENOMIC DNA]</scope>
</reference>
<dbReference type="SUPFAM" id="SSF54106">
    <property type="entry name" value="LysM domain"/>
    <property type="match status" value="2"/>
</dbReference>
<dbReference type="CDD" id="cd00118">
    <property type="entry name" value="LysM"/>
    <property type="match status" value="2"/>
</dbReference>
<dbReference type="InterPro" id="IPR018392">
    <property type="entry name" value="LysM"/>
</dbReference>
<dbReference type="AlphaFoldDB" id="A0A1G1VZN9"/>
<feature type="domain" description="LysM" evidence="2">
    <location>
        <begin position="150"/>
        <end position="200"/>
    </location>
</feature>
<accession>A0A1G1VZN9</accession>